<reference evidence="4 5" key="1">
    <citation type="submission" date="2018-05" db="EMBL/GenBank/DDBJ databases">
        <title>Polaribacter aquimarinus sp. nov., isolated from sediment in a sediment of sea.</title>
        <authorList>
            <person name="Lu D."/>
        </authorList>
    </citation>
    <scope>NUCLEOTIDE SEQUENCE [LARGE SCALE GENOMIC DNA]</scope>
    <source>
        <strain evidence="4 5">ZY113</strain>
    </source>
</reference>
<comment type="caution">
    <text evidence="4">The sequence shown here is derived from an EMBL/GenBank/DDBJ whole genome shotgun (WGS) entry which is preliminary data.</text>
</comment>
<dbReference type="OrthoDB" id="139410at2"/>
<organism evidence="4 5">
    <name type="scientific">Polaribacter aquimarinus</name>
    <dbReference type="NCBI Taxonomy" id="2100726"/>
    <lineage>
        <taxon>Bacteria</taxon>
        <taxon>Pseudomonadati</taxon>
        <taxon>Bacteroidota</taxon>
        <taxon>Flavobacteriia</taxon>
        <taxon>Flavobacteriales</taxon>
        <taxon>Flavobacteriaceae</taxon>
    </lineage>
</organism>
<evidence type="ECO:0000256" key="1">
    <source>
        <dbReference type="ARBA" id="ARBA00022676"/>
    </source>
</evidence>
<dbReference type="AlphaFoldDB" id="A0A2U2J7H9"/>
<name>A0A2U2J7H9_9FLAO</name>
<dbReference type="PANTHER" id="PTHR12526:SF629">
    <property type="entry name" value="TEICHURONIC ACID BIOSYNTHESIS GLYCOSYLTRANSFERASE TUAH-RELATED"/>
    <property type="match status" value="1"/>
</dbReference>
<dbReference type="Gene3D" id="3.40.50.2000">
    <property type="entry name" value="Glycogen Phosphorylase B"/>
    <property type="match status" value="2"/>
</dbReference>
<dbReference type="SUPFAM" id="SSF53756">
    <property type="entry name" value="UDP-Glycosyltransferase/glycogen phosphorylase"/>
    <property type="match status" value="1"/>
</dbReference>
<keyword evidence="1" id="KW-0328">Glycosyltransferase</keyword>
<accession>A0A2U2J7H9</accession>
<evidence type="ECO:0000256" key="2">
    <source>
        <dbReference type="ARBA" id="ARBA00022679"/>
    </source>
</evidence>
<dbReference type="PANTHER" id="PTHR12526">
    <property type="entry name" value="GLYCOSYLTRANSFERASE"/>
    <property type="match status" value="1"/>
</dbReference>
<feature type="domain" description="Glycosyl transferase family 1" evidence="3">
    <location>
        <begin position="161"/>
        <end position="314"/>
    </location>
</feature>
<sequence length="337" mass="39162">MNKKILYIGNNLNMKTKYPTALLSLVTNLKNEGFDVIVSSNMQNKILRLSDMIFSTITKRKIVDYVLIDTYSTTNFYYALIISQLARFFNLKYIPILHGGNLPNRLENNKFLSNLIFKYSYINVAPSNYLKFIFEKHRFKTLNIPNTISIEKYPFKKREFYKPRLLWVRSFKSIYNPILALKVLILLKKEYPKATLCMVGPFLDTSYKESINYLKNNNLENSVEFTNVITKEEWHKKSESYDIFINTTNIDNTPVSVIEAMALGLPVVSTNVGGIPFLIKHKIDGMLVEKNNVIEMKNAITSILNNEYPNIAISARKKVEEYDWSVVRNKWLSILNS</sequence>
<dbReference type="GO" id="GO:0016757">
    <property type="term" value="F:glycosyltransferase activity"/>
    <property type="evidence" value="ECO:0007669"/>
    <property type="project" value="UniProtKB-KW"/>
</dbReference>
<proteinExistence type="predicted"/>
<keyword evidence="5" id="KW-1185">Reference proteome</keyword>
<keyword evidence="2 4" id="KW-0808">Transferase</keyword>
<dbReference type="Proteomes" id="UP000245670">
    <property type="component" value="Unassembled WGS sequence"/>
</dbReference>
<evidence type="ECO:0000313" key="5">
    <source>
        <dbReference type="Proteomes" id="UP000245670"/>
    </source>
</evidence>
<gene>
    <name evidence="4" type="ORF">DIS07_12815</name>
</gene>
<evidence type="ECO:0000259" key="3">
    <source>
        <dbReference type="Pfam" id="PF00534"/>
    </source>
</evidence>
<evidence type="ECO:0000313" key="4">
    <source>
        <dbReference type="EMBL" id="PWG04289.1"/>
    </source>
</evidence>
<dbReference type="EMBL" id="QFFG01000006">
    <property type="protein sequence ID" value="PWG04289.1"/>
    <property type="molecule type" value="Genomic_DNA"/>
</dbReference>
<dbReference type="Pfam" id="PF00534">
    <property type="entry name" value="Glycos_transf_1"/>
    <property type="match status" value="1"/>
</dbReference>
<protein>
    <submittedName>
        <fullName evidence="4">Glycosyl transferase family 1</fullName>
    </submittedName>
</protein>
<dbReference type="CDD" id="cd03801">
    <property type="entry name" value="GT4_PimA-like"/>
    <property type="match status" value="1"/>
</dbReference>
<dbReference type="InterPro" id="IPR001296">
    <property type="entry name" value="Glyco_trans_1"/>
</dbReference>